<feature type="transmembrane region" description="Helical" evidence="6">
    <location>
        <begin position="539"/>
        <end position="566"/>
    </location>
</feature>
<comment type="similarity">
    <text evidence="6">Belongs to the ABC-4 integral membrane protein family.</text>
</comment>
<feature type="transmembrane region" description="Helical" evidence="6">
    <location>
        <begin position="237"/>
        <end position="256"/>
    </location>
</feature>
<dbReference type="InterPro" id="IPR027022">
    <property type="entry name" value="ABC_permease_BceB-typ"/>
</dbReference>
<dbReference type="PANTHER" id="PTHR46795">
    <property type="entry name" value="ABC TRANSPORTER PERMEASE-RELATED-RELATED"/>
    <property type="match status" value="1"/>
</dbReference>
<keyword evidence="2 6" id="KW-1003">Cell membrane</keyword>
<feature type="transmembrane region" description="Helical" evidence="6">
    <location>
        <begin position="638"/>
        <end position="663"/>
    </location>
</feature>
<comment type="subcellular location">
    <subcellularLocation>
        <location evidence="1 6">Cell membrane</location>
        <topology evidence="1 6">Multi-pass membrane protein</topology>
    </subcellularLocation>
</comment>
<evidence type="ECO:0000313" key="8">
    <source>
        <dbReference type="EMBL" id="QGU81294.1"/>
    </source>
</evidence>
<evidence type="ECO:0000256" key="6">
    <source>
        <dbReference type="PIRNR" id="PIRNR018968"/>
    </source>
</evidence>
<feature type="transmembrane region" description="Helical" evidence="6">
    <location>
        <begin position="291"/>
        <end position="315"/>
    </location>
</feature>
<feature type="transmembrane region" description="Helical" evidence="6">
    <location>
        <begin position="57"/>
        <end position="84"/>
    </location>
</feature>
<dbReference type="GO" id="GO:0055085">
    <property type="term" value="P:transmembrane transport"/>
    <property type="evidence" value="ECO:0007669"/>
    <property type="project" value="UniProtKB-UniRule"/>
</dbReference>
<feature type="domain" description="ABC3 transporter permease C-terminal" evidence="7">
    <location>
        <begin position="63"/>
        <end position="183"/>
    </location>
</feature>
<accession>A0AB37DCH9</accession>
<feature type="transmembrane region" description="Helical" evidence="6">
    <location>
        <begin position="205"/>
        <end position="225"/>
    </location>
</feature>
<gene>
    <name evidence="8" type="ORF">BSR19_09265</name>
</gene>
<name>A0AB37DCH9_STRSL</name>
<keyword evidence="5 6" id="KW-0472">Membrane</keyword>
<dbReference type="GO" id="GO:0005886">
    <property type="term" value="C:plasma membrane"/>
    <property type="evidence" value="ECO:0007669"/>
    <property type="project" value="UniProtKB-SubCell"/>
</dbReference>
<dbReference type="InterPro" id="IPR003838">
    <property type="entry name" value="ABC3_permease_C"/>
</dbReference>
<reference evidence="8 9" key="1">
    <citation type="submission" date="2016-11" db="EMBL/GenBank/DDBJ databases">
        <title>The potential of Streptococcus salivarius to inhibit the production of volatile sulphur compounds in the oral cavity.</title>
        <authorList>
            <person name="Sun L."/>
            <person name="Li Z."/>
            <person name="Jin D."/>
            <person name="Zhao H."/>
        </authorList>
    </citation>
    <scope>NUCLEOTIDE SEQUENCE [LARGE SCALE GENOMIC DNA]</scope>
    <source>
        <strain evidence="8 9">ICDC2</strain>
    </source>
</reference>
<evidence type="ECO:0000259" key="7">
    <source>
        <dbReference type="Pfam" id="PF02687"/>
    </source>
</evidence>
<dbReference type="Proteomes" id="UP000422997">
    <property type="component" value="Chromosome"/>
</dbReference>
<evidence type="ECO:0000256" key="2">
    <source>
        <dbReference type="ARBA" id="ARBA00022475"/>
    </source>
</evidence>
<feature type="transmembrane region" description="Helical" evidence="6">
    <location>
        <begin position="158"/>
        <end position="178"/>
    </location>
</feature>
<keyword evidence="6" id="KW-0813">Transport</keyword>
<protein>
    <submittedName>
        <fullName evidence="8">ABC transporter permease</fullName>
    </submittedName>
</protein>
<dbReference type="AlphaFoldDB" id="A0AB37DCH9"/>
<dbReference type="Pfam" id="PF02687">
    <property type="entry name" value="FtsX"/>
    <property type="match status" value="1"/>
</dbReference>
<dbReference type="InterPro" id="IPR052536">
    <property type="entry name" value="ABC-4_Integral_Memb_Prot"/>
</dbReference>
<proteinExistence type="inferred from homology"/>
<evidence type="ECO:0000256" key="5">
    <source>
        <dbReference type="ARBA" id="ARBA00023136"/>
    </source>
</evidence>
<evidence type="ECO:0000313" key="9">
    <source>
        <dbReference type="Proteomes" id="UP000422997"/>
    </source>
</evidence>
<dbReference type="RefSeq" id="WP_156247032.1">
    <property type="nucleotide sequence ID" value="NZ_CP018187.1"/>
</dbReference>
<evidence type="ECO:0000256" key="1">
    <source>
        <dbReference type="ARBA" id="ARBA00004651"/>
    </source>
</evidence>
<keyword evidence="4 6" id="KW-1133">Transmembrane helix</keyword>
<organism evidence="8 9">
    <name type="scientific">Streptococcus salivarius</name>
    <dbReference type="NCBI Taxonomy" id="1304"/>
    <lineage>
        <taxon>Bacteria</taxon>
        <taxon>Bacillati</taxon>
        <taxon>Bacillota</taxon>
        <taxon>Bacilli</taxon>
        <taxon>Lactobacillales</taxon>
        <taxon>Streptococcaceae</taxon>
        <taxon>Streptococcus</taxon>
    </lineage>
</organism>
<dbReference type="PANTHER" id="PTHR46795:SF3">
    <property type="entry name" value="ABC TRANSPORTER PERMEASE"/>
    <property type="match status" value="1"/>
</dbReference>
<evidence type="ECO:0000256" key="3">
    <source>
        <dbReference type="ARBA" id="ARBA00022692"/>
    </source>
</evidence>
<dbReference type="PIRSF" id="PIRSF018968">
    <property type="entry name" value="ABC_permease_BceB"/>
    <property type="match status" value="1"/>
</dbReference>
<evidence type="ECO:0000256" key="4">
    <source>
        <dbReference type="ARBA" id="ARBA00022989"/>
    </source>
</evidence>
<dbReference type="EMBL" id="CP018187">
    <property type="protein sequence ID" value="QGU81294.1"/>
    <property type="molecule type" value="Genomic_DNA"/>
</dbReference>
<feature type="transmembrane region" description="Helical" evidence="6">
    <location>
        <begin position="16"/>
        <end position="37"/>
    </location>
</feature>
<sequence>MLFNLILRNVKRNLQVYLIYFLSLSIIYALLYAFNAVPHHPVMGSLSGAKANMTNIFGQYMGILAYVIIMIVIFLVVYSTNFVLKRRKKELGLYSVLGMRTPKIVSILSFETLIINLLSLALGLCVGTGFLSILAKIADIMFQSGYTGGLFYIDLPSILLLVIAYGLTSFIIVLMNILTFRKKRLISLITEYEGSDSILVANNRFVVLCEFIISVVVIVFSLFFVSNEQNFQYFKGWGVLLVLAFVLAVIFFYSTMGDAMVRIIKRFDSIYFHKYNSFKVRQLFKQADQNAITIAILSFCMALSMTLLTVSGSAYNAVSNELQKYIPYSMSIIQSVDGSNSMVSISIKSKLREDSFDFSNIKKDTEITIYASNLLYKDVLDTSQLWSLDKDLGNRTVPIISVSDYNKTLSLQGKKGISLNDGEYFVNANYKGTEKQIQKFVKSTKTLLIGNQKLKLASPQVLSNVYVMTSVGNNDRGTLVVPDNTVDGLSIYQRNYDAIYRKNANKDYIKDFLEHLKKEDVVGNEQTYVYQTKDRLINMYLGFVGVVVLVLIFVGLIFTIISLSILSIQTLASTLDSQRDYDILFLLGSKQNRGLLFQQILFYFLVPELIGLPAFIALSKGMLGYFANYANTEVDFNFSYLMIYWLLFGLYIAFTYTISLRLLRIEKR</sequence>
<feature type="transmembrane region" description="Helical" evidence="6">
    <location>
        <begin position="600"/>
        <end position="618"/>
    </location>
</feature>
<feature type="transmembrane region" description="Helical" evidence="6">
    <location>
        <begin position="105"/>
        <end position="138"/>
    </location>
</feature>
<keyword evidence="3 6" id="KW-0812">Transmembrane</keyword>